<dbReference type="GO" id="GO:0005634">
    <property type="term" value="C:nucleus"/>
    <property type="evidence" value="ECO:0007669"/>
    <property type="project" value="UniProtKB-SubCell"/>
</dbReference>
<dbReference type="PANTHER" id="PTHR24394:SF29">
    <property type="entry name" value="MYONEURIN"/>
    <property type="match status" value="1"/>
</dbReference>
<evidence type="ECO:0000313" key="14">
    <source>
        <dbReference type="Proteomes" id="UP001497623"/>
    </source>
</evidence>
<dbReference type="SMART" id="SM00355">
    <property type="entry name" value="ZnF_C2H2"/>
    <property type="match status" value="7"/>
</dbReference>
<dbReference type="InterPro" id="IPR036236">
    <property type="entry name" value="Znf_C2H2_sf"/>
</dbReference>
<keyword evidence="10" id="KW-0539">Nucleus</keyword>
<feature type="domain" description="C2H2-type" evidence="12">
    <location>
        <begin position="114"/>
        <end position="141"/>
    </location>
</feature>
<evidence type="ECO:0000256" key="6">
    <source>
        <dbReference type="ARBA" id="ARBA00022833"/>
    </source>
</evidence>
<dbReference type="Proteomes" id="UP001497623">
    <property type="component" value="Unassembled WGS sequence"/>
</dbReference>
<comment type="subcellular location">
    <subcellularLocation>
        <location evidence="1">Nucleus</location>
    </subcellularLocation>
</comment>
<dbReference type="Pfam" id="PF13465">
    <property type="entry name" value="zf-H2C2_2"/>
    <property type="match status" value="1"/>
</dbReference>
<feature type="domain" description="C2H2-type" evidence="12">
    <location>
        <begin position="198"/>
        <end position="227"/>
    </location>
</feature>
<evidence type="ECO:0000313" key="13">
    <source>
        <dbReference type="EMBL" id="CAL4083989.1"/>
    </source>
</evidence>
<evidence type="ECO:0000256" key="3">
    <source>
        <dbReference type="ARBA" id="ARBA00022723"/>
    </source>
</evidence>
<dbReference type="PANTHER" id="PTHR24394">
    <property type="entry name" value="ZINC FINGER PROTEIN"/>
    <property type="match status" value="1"/>
</dbReference>
<protein>
    <recommendedName>
        <fullName evidence="12">C2H2-type domain-containing protein</fullName>
    </recommendedName>
</protein>
<evidence type="ECO:0000256" key="5">
    <source>
        <dbReference type="ARBA" id="ARBA00022771"/>
    </source>
</evidence>
<gene>
    <name evidence="13" type="ORF">MNOR_LOCUS12286</name>
</gene>
<keyword evidence="14" id="KW-1185">Reference proteome</keyword>
<dbReference type="GO" id="GO:0000981">
    <property type="term" value="F:DNA-binding transcription factor activity, RNA polymerase II-specific"/>
    <property type="evidence" value="ECO:0007669"/>
    <property type="project" value="TreeGrafter"/>
</dbReference>
<proteinExistence type="inferred from homology"/>
<keyword evidence="4" id="KW-0677">Repeat</keyword>
<dbReference type="FunFam" id="3.30.160.60:FF:000017">
    <property type="entry name" value="zinc finger protein 62 homolog"/>
    <property type="match status" value="1"/>
</dbReference>
<name>A0AAV2QI08_MEGNR</name>
<keyword evidence="6" id="KW-0862">Zinc</keyword>
<feature type="domain" description="C2H2-type" evidence="12">
    <location>
        <begin position="142"/>
        <end position="169"/>
    </location>
</feature>
<evidence type="ECO:0000259" key="12">
    <source>
        <dbReference type="PROSITE" id="PS50157"/>
    </source>
</evidence>
<organism evidence="13 14">
    <name type="scientific">Meganyctiphanes norvegica</name>
    <name type="common">Northern krill</name>
    <name type="synonym">Thysanopoda norvegica</name>
    <dbReference type="NCBI Taxonomy" id="48144"/>
    <lineage>
        <taxon>Eukaryota</taxon>
        <taxon>Metazoa</taxon>
        <taxon>Ecdysozoa</taxon>
        <taxon>Arthropoda</taxon>
        <taxon>Crustacea</taxon>
        <taxon>Multicrustacea</taxon>
        <taxon>Malacostraca</taxon>
        <taxon>Eumalacostraca</taxon>
        <taxon>Eucarida</taxon>
        <taxon>Euphausiacea</taxon>
        <taxon>Euphausiidae</taxon>
        <taxon>Meganyctiphanes</taxon>
    </lineage>
</organism>
<dbReference type="PROSITE" id="PS50157">
    <property type="entry name" value="ZINC_FINGER_C2H2_2"/>
    <property type="match status" value="5"/>
</dbReference>
<dbReference type="FunFam" id="3.30.160.60:FF:002357">
    <property type="entry name" value="Zinc finger protein 782"/>
    <property type="match status" value="1"/>
</dbReference>
<accession>A0AAV2QI08</accession>
<dbReference type="FunFam" id="3.30.160.60:FF:001498">
    <property type="entry name" value="Zinc finger protein 404"/>
    <property type="match status" value="2"/>
</dbReference>
<dbReference type="GO" id="GO:0003677">
    <property type="term" value="F:DNA binding"/>
    <property type="evidence" value="ECO:0007669"/>
    <property type="project" value="UniProtKB-KW"/>
</dbReference>
<sequence>MNNLDSNEDDDEFECSECDFKCSSKIDIVEHSEIHQPPNNNIENVSNISPDKSNIKSDFCNNIITTSKPNVKRDRRGIYVGKERTYLCNQCPAAFYVKSKLNAHIRIHTGEKPYKCDECGKAFVQSSNLKAHQKIHTDVRPYPCDECGKSFRANSYLTVHKRLHSGEKPYVCAFCNEGFYSSTHLANHIRVHTGEKPYICDYDNCAEAFAQALELRIHKCIHTGEAPYKCWECDAAFISDKDRTVHRNK</sequence>
<comment type="similarity">
    <text evidence="2">Belongs to the krueppel C2H2-type zinc-finger protein family.</text>
</comment>
<evidence type="ECO:0000256" key="9">
    <source>
        <dbReference type="ARBA" id="ARBA00023163"/>
    </source>
</evidence>
<feature type="domain" description="C2H2-type" evidence="12">
    <location>
        <begin position="86"/>
        <end position="113"/>
    </location>
</feature>
<evidence type="ECO:0000256" key="1">
    <source>
        <dbReference type="ARBA" id="ARBA00004123"/>
    </source>
</evidence>
<evidence type="ECO:0000256" key="11">
    <source>
        <dbReference type="PROSITE-ProRule" id="PRU00042"/>
    </source>
</evidence>
<dbReference type="InterPro" id="IPR013087">
    <property type="entry name" value="Znf_C2H2_type"/>
</dbReference>
<feature type="domain" description="C2H2-type" evidence="12">
    <location>
        <begin position="170"/>
        <end position="197"/>
    </location>
</feature>
<dbReference type="PROSITE" id="PS00028">
    <property type="entry name" value="ZINC_FINGER_C2H2_1"/>
    <property type="match status" value="6"/>
</dbReference>
<dbReference type="Gene3D" id="3.30.160.60">
    <property type="entry name" value="Classic Zinc Finger"/>
    <property type="match status" value="6"/>
</dbReference>
<evidence type="ECO:0000256" key="2">
    <source>
        <dbReference type="ARBA" id="ARBA00006991"/>
    </source>
</evidence>
<keyword evidence="3" id="KW-0479">Metal-binding</keyword>
<evidence type="ECO:0000256" key="8">
    <source>
        <dbReference type="ARBA" id="ARBA00023125"/>
    </source>
</evidence>
<reference evidence="13 14" key="1">
    <citation type="submission" date="2024-05" db="EMBL/GenBank/DDBJ databases">
        <authorList>
            <person name="Wallberg A."/>
        </authorList>
    </citation>
    <scope>NUCLEOTIDE SEQUENCE [LARGE SCALE GENOMIC DNA]</scope>
</reference>
<keyword evidence="8" id="KW-0238">DNA-binding</keyword>
<evidence type="ECO:0000256" key="4">
    <source>
        <dbReference type="ARBA" id="ARBA00022737"/>
    </source>
</evidence>
<keyword evidence="5 11" id="KW-0863">Zinc-finger</keyword>
<comment type="caution">
    <text evidence="13">The sequence shown here is derived from an EMBL/GenBank/DDBJ whole genome shotgun (WGS) entry which is preliminary data.</text>
</comment>
<evidence type="ECO:0000256" key="10">
    <source>
        <dbReference type="ARBA" id="ARBA00023242"/>
    </source>
</evidence>
<dbReference type="SUPFAM" id="SSF57667">
    <property type="entry name" value="beta-beta-alpha zinc fingers"/>
    <property type="match status" value="3"/>
</dbReference>
<evidence type="ECO:0000256" key="7">
    <source>
        <dbReference type="ARBA" id="ARBA00023015"/>
    </source>
</evidence>
<dbReference type="FunFam" id="3.30.160.60:FF:000072">
    <property type="entry name" value="zinc finger protein 143 isoform X1"/>
    <property type="match status" value="1"/>
</dbReference>
<feature type="non-terminal residue" evidence="13">
    <location>
        <position position="249"/>
    </location>
</feature>
<dbReference type="GO" id="GO:0008270">
    <property type="term" value="F:zinc ion binding"/>
    <property type="evidence" value="ECO:0007669"/>
    <property type="project" value="UniProtKB-KW"/>
</dbReference>
<dbReference type="AlphaFoldDB" id="A0AAV2QI08"/>
<keyword evidence="7" id="KW-0805">Transcription regulation</keyword>
<dbReference type="Pfam" id="PF00096">
    <property type="entry name" value="zf-C2H2"/>
    <property type="match status" value="2"/>
</dbReference>
<dbReference type="EMBL" id="CAXKWB010006705">
    <property type="protein sequence ID" value="CAL4083989.1"/>
    <property type="molecule type" value="Genomic_DNA"/>
</dbReference>
<keyword evidence="9" id="KW-0804">Transcription</keyword>